<keyword evidence="2" id="KW-1133">Transmembrane helix</keyword>
<keyword evidence="2" id="KW-0812">Transmembrane</keyword>
<evidence type="ECO:0000256" key="1">
    <source>
        <dbReference type="SAM" id="MobiDB-lite"/>
    </source>
</evidence>
<evidence type="ECO:0000313" key="4">
    <source>
        <dbReference type="Proteomes" id="UP000059074"/>
    </source>
</evidence>
<dbReference type="PATRIC" id="fig|121290.4.peg.2707"/>
<keyword evidence="2" id="KW-0472">Membrane</keyword>
<keyword evidence="4" id="KW-1185">Reference proteome</keyword>
<dbReference type="EMBL" id="LMTR01000045">
    <property type="protein sequence ID" value="KWT69388.1"/>
    <property type="molecule type" value="Genomic_DNA"/>
</dbReference>
<proteinExistence type="predicted"/>
<accession>A0A125NVD1</accession>
<sequence>MLETSDSRKADTSASDKLARIGKSVPPSTAVTVGTIVIFAIAVAIISAFGVKRSDPRAPASHPSQVINPANNNAG</sequence>
<gene>
    <name evidence="3" type="ORF">APY04_1471</name>
</gene>
<protein>
    <submittedName>
        <fullName evidence="3">Uncharacterized protein</fullName>
    </submittedName>
</protein>
<dbReference type="AlphaFoldDB" id="A0A125NVD1"/>
<evidence type="ECO:0000256" key="2">
    <source>
        <dbReference type="SAM" id="Phobius"/>
    </source>
</evidence>
<reference evidence="3 4" key="1">
    <citation type="submission" date="2015-10" db="EMBL/GenBank/DDBJ databases">
        <title>Transcriptomic analysis of a linuron degrading triple-species bacterial consortium.</title>
        <authorList>
            <person name="Albers P."/>
        </authorList>
    </citation>
    <scope>NUCLEOTIDE SEQUENCE [LARGE SCALE GENOMIC DNA]</scope>
    <source>
        <strain evidence="3 4">WDL6</strain>
    </source>
</reference>
<comment type="caution">
    <text evidence="3">The sequence shown here is derived from an EMBL/GenBank/DDBJ whole genome shotgun (WGS) entry which is preliminary data.</text>
</comment>
<feature type="compositionally biased region" description="Basic and acidic residues" evidence="1">
    <location>
        <begin position="1"/>
        <end position="11"/>
    </location>
</feature>
<dbReference type="Proteomes" id="UP000059074">
    <property type="component" value="Unassembled WGS sequence"/>
</dbReference>
<name>A0A125NVD1_HYPSL</name>
<organism evidence="3 4">
    <name type="scientific">Hyphomicrobium sulfonivorans</name>
    <dbReference type="NCBI Taxonomy" id="121290"/>
    <lineage>
        <taxon>Bacteria</taxon>
        <taxon>Pseudomonadati</taxon>
        <taxon>Pseudomonadota</taxon>
        <taxon>Alphaproteobacteria</taxon>
        <taxon>Hyphomicrobiales</taxon>
        <taxon>Hyphomicrobiaceae</taxon>
        <taxon>Hyphomicrobium</taxon>
    </lineage>
</organism>
<feature type="transmembrane region" description="Helical" evidence="2">
    <location>
        <begin position="30"/>
        <end position="51"/>
    </location>
</feature>
<evidence type="ECO:0000313" key="3">
    <source>
        <dbReference type="EMBL" id="KWT69388.1"/>
    </source>
</evidence>
<feature type="compositionally biased region" description="Polar residues" evidence="1">
    <location>
        <begin position="62"/>
        <end position="75"/>
    </location>
</feature>
<feature type="region of interest" description="Disordered" evidence="1">
    <location>
        <begin position="54"/>
        <end position="75"/>
    </location>
</feature>
<feature type="region of interest" description="Disordered" evidence="1">
    <location>
        <begin position="1"/>
        <end position="21"/>
    </location>
</feature>